<dbReference type="Proteomes" id="UP000800094">
    <property type="component" value="Unassembled WGS sequence"/>
</dbReference>
<dbReference type="GeneID" id="54582911"/>
<dbReference type="OrthoDB" id="260807at2759"/>
<feature type="transmembrane region" description="Helical" evidence="7">
    <location>
        <begin position="87"/>
        <end position="111"/>
    </location>
</feature>
<organism evidence="9 10">
    <name type="scientific">Trematosphaeria pertusa</name>
    <dbReference type="NCBI Taxonomy" id="390896"/>
    <lineage>
        <taxon>Eukaryota</taxon>
        <taxon>Fungi</taxon>
        <taxon>Dikarya</taxon>
        <taxon>Ascomycota</taxon>
        <taxon>Pezizomycotina</taxon>
        <taxon>Dothideomycetes</taxon>
        <taxon>Pleosporomycetidae</taxon>
        <taxon>Pleosporales</taxon>
        <taxon>Massarineae</taxon>
        <taxon>Trematosphaeriaceae</taxon>
        <taxon>Trematosphaeria</taxon>
    </lineage>
</organism>
<feature type="transmembrane region" description="Helical" evidence="7">
    <location>
        <begin position="45"/>
        <end position="67"/>
    </location>
</feature>
<feature type="compositionally biased region" description="Basic and acidic residues" evidence="8">
    <location>
        <begin position="301"/>
        <end position="324"/>
    </location>
</feature>
<feature type="transmembrane region" description="Helical" evidence="7">
    <location>
        <begin position="227"/>
        <end position="247"/>
    </location>
</feature>
<feature type="transmembrane region" description="Helical" evidence="7">
    <location>
        <begin position="123"/>
        <end position="143"/>
    </location>
</feature>
<dbReference type="InterPro" id="IPR001204">
    <property type="entry name" value="Phos_transporter"/>
</dbReference>
<comment type="subcellular location">
    <subcellularLocation>
        <location evidence="1 7">Membrane</location>
        <topology evidence="1 7">Multi-pass membrane protein</topology>
    </subcellularLocation>
</comment>
<dbReference type="GO" id="GO:0035435">
    <property type="term" value="P:phosphate ion transmembrane transport"/>
    <property type="evidence" value="ECO:0007669"/>
    <property type="project" value="TreeGrafter"/>
</dbReference>
<dbReference type="PANTHER" id="PTHR11101">
    <property type="entry name" value="PHOSPHATE TRANSPORTER"/>
    <property type="match status" value="1"/>
</dbReference>
<reference evidence="9" key="1">
    <citation type="journal article" date="2020" name="Stud. Mycol.">
        <title>101 Dothideomycetes genomes: a test case for predicting lifestyles and emergence of pathogens.</title>
        <authorList>
            <person name="Haridas S."/>
            <person name="Albert R."/>
            <person name="Binder M."/>
            <person name="Bloem J."/>
            <person name="Labutti K."/>
            <person name="Salamov A."/>
            <person name="Andreopoulos B."/>
            <person name="Baker S."/>
            <person name="Barry K."/>
            <person name="Bills G."/>
            <person name="Bluhm B."/>
            <person name="Cannon C."/>
            <person name="Castanera R."/>
            <person name="Culley D."/>
            <person name="Daum C."/>
            <person name="Ezra D."/>
            <person name="Gonzalez J."/>
            <person name="Henrissat B."/>
            <person name="Kuo A."/>
            <person name="Liang C."/>
            <person name="Lipzen A."/>
            <person name="Lutzoni F."/>
            <person name="Magnuson J."/>
            <person name="Mondo S."/>
            <person name="Nolan M."/>
            <person name="Ohm R."/>
            <person name="Pangilinan J."/>
            <person name="Park H.-J."/>
            <person name="Ramirez L."/>
            <person name="Alfaro M."/>
            <person name="Sun H."/>
            <person name="Tritt A."/>
            <person name="Yoshinaga Y."/>
            <person name="Zwiers L.-H."/>
            <person name="Turgeon B."/>
            <person name="Goodwin S."/>
            <person name="Spatafora J."/>
            <person name="Crous P."/>
            <person name="Grigoriev I."/>
        </authorList>
    </citation>
    <scope>NUCLEOTIDE SEQUENCE</scope>
    <source>
        <strain evidence="9">CBS 122368</strain>
    </source>
</reference>
<keyword evidence="5 7" id="KW-1133">Transmembrane helix</keyword>
<dbReference type="PANTHER" id="PTHR11101:SF55">
    <property type="entry name" value="PHOSPHATE TRANSPORTER"/>
    <property type="match status" value="1"/>
</dbReference>
<dbReference type="GO" id="GO:0005315">
    <property type="term" value="F:phosphate transmembrane transporter activity"/>
    <property type="evidence" value="ECO:0007669"/>
    <property type="project" value="InterPro"/>
</dbReference>
<evidence type="ECO:0000256" key="1">
    <source>
        <dbReference type="ARBA" id="ARBA00004141"/>
    </source>
</evidence>
<evidence type="ECO:0000256" key="5">
    <source>
        <dbReference type="ARBA" id="ARBA00022989"/>
    </source>
</evidence>
<dbReference type="EMBL" id="ML987199">
    <property type="protein sequence ID" value="KAF2246143.1"/>
    <property type="molecule type" value="Genomic_DNA"/>
</dbReference>
<feature type="transmembrane region" description="Helical" evidence="7">
    <location>
        <begin position="190"/>
        <end position="207"/>
    </location>
</feature>
<protein>
    <recommendedName>
        <fullName evidence="7">Phosphate transporter</fullName>
    </recommendedName>
</protein>
<name>A0A6A6I9E8_9PLEO</name>
<dbReference type="AlphaFoldDB" id="A0A6A6I9E8"/>
<dbReference type="RefSeq" id="XP_033681147.1">
    <property type="nucleotide sequence ID" value="XM_033829581.1"/>
</dbReference>
<gene>
    <name evidence="9" type="ORF">BU26DRAFT_521621</name>
</gene>
<keyword evidence="3 7" id="KW-0592">Phosphate transport</keyword>
<evidence type="ECO:0000313" key="9">
    <source>
        <dbReference type="EMBL" id="KAF2246143.1"/>
    </source>
</evidence>
<keyword evidence="6 7" id="KW-0472">Membrane</keyword>
<evidence type="ECO:0000256" key="8">
    <source>
        <dbReference type="SAM" id="MobiDB-lite"/>
    </source>
</evidence>
<evidence type="ECO:0000256" key="7">
    <source>
        <dbReference type="RuleBase" id="RU363058"/>
    </source>
</evidence>
<proteinExistence type="inferred from homology"/>
<sequence>MAPPITAKYDWILALTTIAFVFSSFGNGANDVANSYATSVAAKTLTMVQVGFLSIITEFVGAVALGARVTSTIKNGIISINRFQEDGVHPGTLMLAMGCAEVGSATWLMVATRMGFPVSTTQTVVGALIGVGFASGAPIKWAWDKGSVSQVAASWAIAPLLAAAFSAVLFGTLKYGVLERKDSFKMAMRVIPFYFAFTASILALFIVVEAPTAPSLEEFGAGKAAGIILGVFFGVLAIVYVFFMPFFERKLIRKDPRLRIWHVPLGPLLRKENVSLYFPGKGEEYVVNYYEDAYGEVRAGRHDEEKVRRRSAEGAHAASEDGIQKPDNNNGHAPAKLPEDHEKALSLEERSKEDAAAAAPLTRRRRNEPYERWITPVKGLSWANPQRWWGYFKFGLLHGVTVDVITHDSELLQAIHARAHRYDVRVEHLWTYCQVISAMMMSIAHGSNDVANAVGPWAAVYETYQKGAVETKAPTPVWFLVVAGLLLGLGFWFYGYHIMRALGNKITQMSPTRGFSVELGAAITVLLASRLSLPVSTTQCLTGGVMGVALMNYDFGAVNWRQLGWIFSGWVLTLPSAGLISGLLCVMALNTPHF</sequence>
<evidence type="ECO:0000313" key="10">
    <source>
        <dbReference type="Proteomes" id="UP000800094"/>
    </source>
</evidence>
<comment type="function">
    <text evidence="7">Sodium-phosphate symporter.</text>
</comment>
<keyword evidence="4 7" id="KW-0812">Transmembrane</keyword>
<feature type="transmembrane region" description="Helical" evidence="7">
    <location>
        <begin position="565"/>
        <end position="589"/>
    </location>
</feature>
<accession>A0A6A6I9E8</accession>
<feature type="transmembrane region" description="Helical" evidence="7">
    <location>
        <begin position="12"/>
        <end position="33"/>
    </location>
</feature>
<keyword evidence="2 7" id="KW-0813">Transport</keyword>
<evidence type="ECO:0000256" key="4">
    <source>
        <dbReference type="ARBA" id="ARBA00022692"/>
    </source>
</evidence>
<feature type="region of interest" description="Disordered" evidence="8">
    <location>
        <begin position="301"/>
        <end position="337"/>
    </location>
</feature>
<keyword evidence="10" id="KW-1185">Reference proteome</keyword>
<evidence type="ECO:0000256" key="6">
    <source>
        <dbReference type="ARBA" id="ARBA00023136"/>
    </source>
</evidence>
<dbReference type="Pfam" id="PF01384">
    <property type="entry name" value="PHO4"/>
    <property type="match status" value="1"/>
</dbReference>
<dbReference type="GO" id="GO:0016020">
    <property type="term" value="C:membrane"/>
    <property type="evidence" value="ECO:0007669"/>
    <property type="project" value="UniProtKB-SubCell"/>
</dbReference>
<comment type="similarity">
    <text evidence="7">Belongs to the inorganic phosphate transporter (PiT) (TC 2.A.20) family.</text>
</comment>
<feature type="transmembrane region" description="Helical" evidence="7">
    <location>
        <begin position="155"/>
        <end position="178"/>
    </location>
</feature>
<evidence type="ECO:0000256" key="2">
    <source>
        <dbReference type="ARBA" id="ARBA00022448"/>
    </source>
</evidence>
<feature type="transmembrane region" description="Helical" evidence="7">
    <location>
        <begin position="477"/>
        <end position="494"/>
    </location>
</feature>
<evidence type="ECO:0000256" key="3">
    <source>
        <dbReference type="ARBA" id="ARBA00022592"/>
    </source>
</evidence>